<dbReference type="Proteomes" id="UP001317629">
    <property type="component" value="Chromosome"/>
</dbReference>
<reference evidence="9 10" key="1">
    <citation type="journal article" date="2023" name="Int. J. Syst. Evol. Microbiol.">
        <title>Methylocystis iwaonis sp. nov., a type II methane-oxidizing bacterium from surface soil of a rice paddy field in Japan, and emended description of the genus Methylocystis (ex Whittenbury et al. 1970) Bowman et al. 1993.</title>
        <authorList>
            <person name="Kaise H."/>
            <person name="Sawadogo J.B."/>
            <person name="Alam M.S."/>
            <person name="Ueno C."/>
            <person name="Dianou D."/>
            <person name="Shinjo R."/>
            <person name="Asakawa S."/>
        </authorList>
    </citation>
    <scope>NUCLEOTIDE SEQUENCE [LARGE SCALE GENOMIC DNA]</scope>
    <source>
        <strain evidence="9 10">SS37A-Re</strain>
    </source>
</reference>
<protein>
    <submittedName>
        <fullName evidence="9">Acyltransferase</fullName>
    </submittedName>
</protein>
<comment type="subcellular location">
    <subcellularLocation>
        <location evidence="1">Cell membrane</location>
        <topology evidence="1">Multi-pass membrane protein</topology>
    </subcellularLocation>
</comment>
<evidence type="ECO:0000256" key="6">
    <source>
        <dbReference type="ARBA" id="ARBA00023136"/>
    </source>
</evidence>
<dbReference type="Pfam" id="PF01757">
    <property type="entry name" value="Acyl_transf_3"/>
    <property type="match status" value="1"/>
</dbReference>
<accession>A0ABM8E3Y7</accession>
<dbReference type="GO" id="GO:0016746">
    <property type="term" value="F:acyltransferase activity"/>
    <property type="evidence" value="ECO:0007669"/>
    <property type="project" value="UniProtKB-KW"/>
</dbReference>
<keyword evidence="5 7" id="KW-1133">Transmembrane helix</keyword>
<keyword evidence="9" id="KW-0012">Acyltransferase</keyword>
<evidence type="ECO:0000256" key="7">
    <source>
        <dbReference type="SAM" id="Phobius"/>
    </source>
</evidence>
<organism evidence="9 10">
    <name type="scientific">Methylocystis iwaonis</name>
    <dbReference type="NCBI Taxonomy" id="2885079"/>
    <lineage>
        <taxon>Bacteria</taxon>
        <taxon>Pseudomonadati</taxon>
        <taxon>Pseudomonadota</taxon>
        <taxon>Alphaproteobacteria</taxon>
        <taxon>Hyphomicrobiales</taxon>
        <taxon>Methylocystaceae</taxon>
        <taxon>Methylocystis</taxon>
    </lineage>
</organism>
<keyword evidence="4 7" id="KW-0812">Transmembrane</keyword>
<keyword evidence="6 7" id="KW-0472">Membrane</keyword>
<keyword evidence="3" id="KW-1003">Cell membrane</keyword>
<comment type="similarity">
    <text evidence="2">Belongs to the acyltransferase 3 family.</text>
</comment>
<feature type="transmembrane region" description="Helical" evidence="7">
    <location>
        <begin position="183"/>
        <end position="204"/>
    </location>
</feature>
<feature type="transmembrane region" description="Helical" evidence="7">
    <location>
        <begin position="210"/>
        <end position="231"/>
    </location>
</feature>
<dbReference type="PANTHER" id="PTHR40074:SF4">
    <property type="entry name" value="INNER MEMBRANE PROTEIN YCFT"/>
    <property type="match status" value="1"/>
</dbReference>
<dbReference type="RefSeq" id="WP_281929665.1">
    <property type="nucleotide sequence ID" value="NZ_AP027142.1"/>
</dbReference>
<evidence type="ECO:0000256" key="3">
    <source>
        <dbReference type="ARBA" id="ARBA00022475"/>
    </source>
</evidence>
<feature type="transmembrane region" description="Helical" evidence="7">
    <location>
        <begin position="115"/>
        <end position="138"/>
    </location>
</feature>
<feature type="transmembrane region" description="Helical" evidence="7">
    <location>
        <begin position="265"/>
        <end position="287"/>
    </location>
</feature>
<evidence type="ECO:0000256" key="2">
    <source>
        <dbReference type="ARBA" id="ARBA00007400"/>
    </source>
</evidence>
<feature type="transmembrane region" description="Helical" evidence="7">
    <location>
        <begin position="328"/>
        <end position="347"/>
    </location>
</feature>
<evidence type="ECO:0000256" key="5">
    <source>
        <dbReference type="ARBA" id="ARBA00022989"/>
    </source>
</evidence>
<keyword evidence="10" id="KW-1185">Reference proteome</keyword>
<gene>
    <name evidence="9" type="ORF">SS37A_00820</name>
</gene>
<evidence type="ECO:0000256" key="1">
    <source>
        <dbReference type="ARBA" id="ARBA00004651"/>
    </source>
</evidence>
<sequence>MSSVAGNFADNGPIAPELEIGPNQSIRAAIFLRRSKLAEDARVDWVDYAKGFCIVLVVMMHSTLGVENALSSEGFVHPFVEFAKPFRMPDFFLISGLFLAKTIERDWRLYLDRKVLHFAYFYVLWLTIQFAFKAPAIIAHSDGWTALRDYLTAFVEPFGTLWFVYILSVFFVTTKLLKGVPPLLLYVLAGALEVAHFHTGVLLIDEFAARYVFFLTGYIFSSEIFAFAAAVRSRPAQGFFGLLVWGVLNGLLVSVGYAQFPLVSFLLGLFGALAVISVAALLAEVKVFGVFRYFGRRSIAIYLAFFLPMALARAVLVKTGVISDVGLVSMIVTCSGLMGALSIYHAAERLGWRWLFERPRMFRIAPIKIEQSLET</sequence>
<keyword evidence="9" id="KW-0808">Transferase</keyword>
<evidence type="ECO:0000313" key="9">
    <source>
        <dbReference type="EMBL" id="BDV32553.1"/>
    </source>
</evidence>
<proteinExistence type="inferred from homology"/>
<feature type="transmembrane region" description="Helical" evidence="7">
    <location>
        <begin position="150"/>
        <end position="171"/>
    </location>
</feature>
<feature type="domain" description="Acyltransferase 3" evidence="8">
    <location>
        <begin position="44"/>
        <end position="338"/>
    </location>
</feature>
<evidence type="ECO:0000313" key="10">
    <source>
        <dbReference type="Proteomes" id="UP001317629"/>
    </source>
</evidence>
<dbReference type="PANTHER" id="PTHR40074">
    <property type="entry name" value="O-ACETYLTRANSFERASE WECH"/>
    <property type="match status" value="1"/>
</dbReference>
<evidence type="ECO:0000259" key="8">
    <source>
        <dbReference type="Pfam" id="PF01757"/>
    </source>
</evidence>
<feature type="transmembrane region" description="Helical" evidence="7">
    <location>
        <begin position="299"/>
        <end position="316"/>
    </location>
</feature>
<dbReference type="InterPro" id="IPR002656">
    <property type="entry name" value="Acyl_transf_3_dom"/>
</dbReference>
<dbReference type="EMBL" id="AP027142">
    <property type="protein sequence ID" value="BDV32553.1"/>
    <property type="molecule type" value="Genomic_DNA"/>
</dbReference>
<feature type="transmembrane region" description="Helical" evidence="7">
    <location>
        <begin position="238"/>
        <end position="259"/>
    </location>
</feature>
<evidence type="ECO:0000256" key="4">
    <source>
        <dbReference type="ARBA" id="ARBA00022692"/>
    </source>
</evidence>
<name>A0ABM8E3Y7_9HYPH</name>